<gene>
    <name evidence="1" type="ORF">TH63_05440</name>
</gene>
<reference evidence="1 2" key="1">
    <citation type="submission" date="2015-01" db="EMBL/GenBank/DDBJ databases">
        <title>Rufibacter sp./DG31D/ whole genome sequencing.</title>
        <authorList>
            <person name="Kim M.K."/>
            <person name="Srinivasan S."/>
            <person name="Lee J.-J."/>
        </authorList>
    </citation>
    <scope>NUCLEOTIDE SEQUENCE [LARGE SCALE GENOMIC DNA]</scope>
    <source>
        <strain evidence="1 2">DG31D</strain>
    </source>
</reference>
<proteinExistence type="predicted"/>
<protein>
    <submittedName>
        <fullName evidence="1">Uncharacterized protein</fullName>
    </submittedName>
</protein>
<dbReference type="Proteomes" id="UP000036458">
    <property type="component" value="Chromosome"/>
</dbReference>
<accession>A0A0H4VN82</accession>
<name>A0A0H4VN82_9BACT</name>
<dbReference type="KEGG" id="ruf:TH63_05440"/>
<sequence>MSVLEHSLFEKLPPWNQAEILAQKGRELAQRQHLDWTVTLFSLNNHLVEVWARRGLEIISSFKVSAHPVAIYEPYLPAIEVPEA</sequence>
<evidence type="ECO:0000313" key="2">
    <source>
        <dbReference type="Proteomes" id="UP000036458"/>
    </source>
</evidence>
<dbReference type="EMBL" id="CP010777">
    <property type="protein sequence ID" value="AKQ45199.1"/>
    <property type="molecule type" value="Genomic_DNA"/>
</dbReference>
<dbReference type="RefSeq" id="WP_048920055.1">
    <property type="nucleotide sequence ID" value="NZ_CP010777.1"/>
</dbReference>
<dbReference type="AlphaFoldDB" id="A0A0H4VN82"/>
<keyword evidence="2" id="KW-1185">Reference proteome</keyword>
<evidence type="ECO:0000313" key="1">
    <source>
        <dbReference type="EMBL" id="AKQ45199.1"/>
    </source>
</evidence>
<organism evidence="1 2">
    <name type="scientific">Rufibacter radiotolerans</name>
    <dbReference type="NCBI Taxonomy" id="1379910"/>
    <lineage>
        <taxon>Bacteria</taxon>
        <taxon>Pseudomonadati</taxon>
        <taxon>Bacteroidota</taxon>
        <taxon>Cytophagia</taxon>
        <taxon>Cytophagales</taxon>
        <taxon>Hymenobacteraceae</taxon>
        <taxon>Rufibacter</taxon>
    </lineage>
</organism>
<dbReference type="OrthoDB" id="853338at2"/>